<organism evidence="2 3">
    <name type="scientific">Dyadobacter chenwenxiniae</name>
    <dbReference type="NCBI Taxonomy" id="2906456"/>
    <lineage>
        <taxon>Bacteria</taxon>
        <taxon>Pseudomonadati</taxon>
        <taxon>Bacteroidota</taxon>
        <taxon>Cytophagia</taxon>
        <taxon>Cytophagales</taxon>
        <taxon>Spirosomataceae</taxon>
        <taxon>Dyadobacter</taxon>
    </lineage>
</organism>
<proteinExistence type="predicted"/>
<evidence type="ECO:0000256" key="1">
    <source>
        <dbReference type="SAM" id="Phobius"/>
    </source>
</evidence>
<keyword evidence="1" id="KW-1133">Transmembrane helix</keyword>
<reference evidence="2" key="1">
    <citation type="submission" date="2021-12" db="EMBL/GenBank/DDBJ databases">
        <title>Novel species in genus Dyadobacter.</title>
        <authorList>
            <person name="Ma C."/>
        </authorList>
    </citation>
    <scope>NUCLEOTIDE SEQUENCE</scope>
    <source>
        <strain evidence="2">LJ419</strain>
    </source>
</reference>
<evidence type="ECO:0000313" key="2">
    <source>
        <dbReference type="EMBL" id="MCF0060693.1"/>
    </source>
</evidence>
<comment type="caution">
    <text evidence="2">The sequence shown here is derived from an EMBL/GenBank/DDBJ whole genome shotgun (WGS) entry which is preliminary data.</text>
</comment>
<accession>A0A9X1PJK9</accession>
<dbReference type="Gene3D" id="2.160.20.120">
    <property type="match status" value="1"/>
</dbReference>
<evidence type="ECO:0000313" key="3">
    <source>
        <dbReference type="Proteomes" id="UP001139000"/>
    </source>
</evidence>
<keyword evidence="1" id="KW-0812">Transmembrane</keyword>
<dbReference type="Proteomes" id="UP001139000">
    <property type="component" value="Unassembled WGS sequence"/>
</dbReference>
<name>A0A9X1PJK9_9BACT</name>
<feature type="transmembrane region" description="Helical" evidence="1">
    <location>
        <begin position="6"/>
        <end position="26"/>
    </location>
</feature>
<gene>
    <name evidence="2" type="ORF">LXM26_04260</name>
</gene>
<dbReference type="EMBL" id="JAJTTC010000001">
    <property type="protein sequence ID" value="MCF0060693.1"/>
    <property type="molecule type" value="Genomic_DNA"/>
</dbReference>
<protein>
    <submittedName>
        <fullName evidence="2">Uncharacterized protein</fullName>
    </submittedName>
</protein>
<keyword evidence="1" id="KW-0472">Membrane</keyword>
<dbReference type="RefSeq" id="WP_234653622.1">
    <property type="nucleotide sequence ID" value="NZ_CP094997.1"/>
</dbReference>
<keyword evidence="3" id="KW-1185">Reference proteome</keyword>
<sequence>MKASNILLIIMLSMFLTAVVGSDLILKKRFDLLDRKDLFTGYKGHSVEPFRYVKLQGQHFGISEISYGEDYEIKSILDQKNISWKVVNDTLIIKYEKELPQGWRFNENIFYSRPAVYILAPKLDGLESQNIICKIKGFKGEKLKVKQHGGAIMLSENQVTDLDAQFSAGTIVKLNGMNRFGKSKVVVMDSSNFQVDQDIFQSLDLEVSNSAHVNLPGSLLKKL</sequence>
<dbReference type="AlphaFoldDB" id="A0A9X1PJK9"/>